<name>A0A0F9PWD6_9ZZZZ</name>
<sequence>MLESNVIKLAKARLEALKVLANDHVEFQDVFNLYSEIKGLVDLRYMNPTHLSDDAINELILIDNLASLTMRNVNPTAIKVRTEQGSRLDEYMTMNERELIDLIFKHGGRFNNQDAISVAIHRGLLDDVLNERLAYEQVAKIEAEITNN</sequence>
<gene>
    <name evidence="1" type="ORF">LCGC14_0792560</name>
</gene>
<dbReference type="AlphaFoldDB" id="A0A0F9PWD6"/>
<organism evidence="1">
    <name type="scientific">marine sediment metagenome</name>
    <dbReference type="NCBI Taxonomy" id="412755"/>
    <lineage>
        <taxon>unclassified sequences</taxon>
        <taxon>metagenomes</taxon>
        <taxon>ecological metagenomes</taxon>
    </lineage>
</organism>
<protein>
    <submittedName>
        <fullName evidence="1">Uncharacterized protein</fullName>
    </submittedName>
</protein>
<proteinExistence type="predicted"/>
<dbReference type="EMBL" id="LAZR01002098">
    <property type="protein sequence ID" value="KKN34539.1"/>
    <property type="molecule type" value="Genomic_DNA"/>
</dbReference>
<evidence type="ECO:0000313" key="1">
    <source>
        <dbReference type="EMBL" id="KKN34539.1"/>
    </source>
</evidence>
<comment type="caution">
    <text evidence="1">The sequence shown here is derived from an EMBL/GenBank/DDBJ whole genome shotgun (WGS) entry which is preliminary data.</text>
</comment>
<reference evidence="1" key="1">
    <citation type="journal article" date="2015" name="Nature">
        <title>Complex archaea that bridge the gap between prokaryotes and eukaryotes.</title>
        <authorList>
            <person name="Spang A."/>
            <person name="Saw J.H."/>
            <person name="Jorgensen S.L."/>
            <person name="Zaremba-Niedzwiedzka K."/>
            <person name="Martijn J."/>
            <person name="Lind A.E."/>
            <person name="van Eijk R."/>
            <person name="Schleper C."/>
            <person name="Guy L."/>
            <person name="Ettema T.J."/>
        </authorList>
    </citation>
    <scope>NUCLEOTIDE SEQUENCE</scope>
</reference>
<accession>A0A0F9PWD6</accession>